<gene>
    <name evidence="11" type="ORF">SNE40_018928</name>
</gene>
<protein>
    <recommendedName>
        <fullName evidence="10">G-protein coupled receptors family 1 profile domain-containing protein</fullName>
    </recommendedName>
</protein>
<evidence type="ECO:0000313" key="11">
    <source>
        <dbReference type="EMBL" id="KAK6170563.1"/>
    </source>
</evidence>
<evidence type="ECO:0000256" key="7">
    <source>
        <dbReference type="ARBA" id="ARBA00023170"/>
    </source>
</evidence>
<feature type="transmembrane region" description="Helical" evidence="9">
    <location>
        <begin position="278"/>
        <end position="299"/>
    </location>
</feature>
<dbReference type="Proteomes" id="UP001347796">
    <property type="component" value="Unassembled WGS sequence"/>
</dbReference>
<keyword evidence="4 9" id="KW-1133">Transmembrane helix</keyword>
<dbReference type="SMART" id="SM01381">
    <property type="entry name" value="7TM_GPCR_Srsx"/>
    <property type="match status" value="1"/>
</dbReference>
<proteinExistence type="predicted"/>
<dbReference type="SUPFAM" id="SSF81321">
    <property type="entry name" value="Family A G protein-coupled receptor-like"/>
    <property type="match status" value="1"/>
</dbReference>
<reference evidence="11 12" key="1">
    <citation type="submission" date="2024-01" db="EMBL/GenBank/DDBJ databases">
        <title>The genome of the rayed Mediterranean limpet Patella caerulea (Linnaeus, 1758).</title>
        <authorList>
            <person name="Anh-Thu Weber A."/>
            <person name="Halstead-Nussloch G."/>
        </authorList>
    </citation>
    <scope>NUCLEOTIDE SEQUENCE [LARGE SCALE GENOMIC DNA]</scope>
    <source>
        <strain evidence="11">AATW-2023a</strain>
        <tissue evidence="11">Whole specimen</tissue>
    </source>
</reference>
<dbReference type="Gene3D" id="1.20.1070.10">
    <property type="entry name" value="Rhodopsin 7-helix transmembrane proteins"/>
    <property type="match status" value="1"/>
</dbReference>
<evidence type="ECO:0000313" key="12">
    <source>
        <dbReference type="Proteomes" id="UP001347796"/>
    </source>
</evidence>
<dbReference type="InterPro" id="IPR050569">
    <property type="entry name" value="TAAR"/>
</dbReference>
<feature type="transmembrane region" description="Helical" evidence="9">
    <location>
        <begin position="30"/>
        <end position="52"/>
    </location>
</feature>
<dbReference type="AlphaFoldDB" id="A0AAN8P9C9"/>
<dbReference type="PANTHER" id="PTHR24249">
    <property type="entry name" value="HISTAMINE RECEPTOR-RELATED G-PROTEIN COUPLED RECEPTOR"/>
    <property type="match status" value="1"/>
</dbReference>
<feature type="transmembrane region" description="Helical" evidence="9">
    <location>
        <begin position="104"/>
        <end position="124"/>
    </location>
</feature>
<evidence type="ECO:0000256" key="3">
    <source>
        <dbReference type="ARBA" id="ARBA00022692"/>
    </source>
</evidence>
<keyword evidence="2" id="KW-1003">Cell membrane</keyword>
<dbReference type="GO" id="GO:0004930">
    <property type="term" value="F:G protein-coupled receptor activity"/>
    <property type="evidence" value="ECO:0007669"/>
    <property type="project" value="UniProtKB-KW"/>
</dbReference>
<feature type="transmembrane region" description="Helical" evidence="9">
    <location>
        <begin position="145"/>
        <end position="165"/>
    </location>
</feature>
<evidence type="ECO:0000256" key="8">
    <source>
        <dbReference type="ARBA" id="ARBA00023224"/>
    </source>
</evidence>
<evidence type="ECO:0000256" key="2">
    <source>
        <dbReference type="ARBA" id="ARBA00022475"/>
    </source>
</evidence>
<feature type="transmembrane region" description="Helical" evidence="9">
    <location>
        <begin position="185"/>
        <end position="204"/>
    </location>
</feature>
<accession>A0AAN8P9C9</accession>
<name>A0AAN8P9C9_PATCE</name>
<organism evidence="11 12">
    <name type="scientific">Patella caerulea</name>
    <name type="common">Rayed Mediterranean limpet</name>
    <dbReference type="NCBI Taxonomy" id="87958"/>
    <lineage>
        <taxon>Eukaryota</taxon>
        <taxon>Metazoa</taxon>
        <taxon>Spiralia</taxon>
        <taxon>Lophotrochozoa</taxon>
        <taxon>Mollusca</taxon>
        <taxon>Gastropoda</taxon>
        <taxon>Patellogastropoda</taxon>
        <taxon>Patelloidea</taxon>
        <taxon>Patellidae</taxon>
        <taxon>Patella</taxon>
    </lineage>
</organism>
<sequence length="322" mass="36833">MAFTDGVFRVSNVNNSTENTEFSTLELLELSINTVLFLLISVGNLLTIIAVYKTPSLQTIPNMFVVSLAVADFLTGFAILYYMFNMIPVLEYYFNNMKYLCIVRYALVYTYIAQSVLSLCLISVDRLLYIKYPLRYLTSVTARNAGIMIAISWIFSLIIGTVPLYNYIWVDATGCTNNLTKEFQVYGAFSVFVVCVMCTFYCYFEITRIALRQRRTIKALQVASAYLDGKYCSVDNGYLKSVKLFAVVFFAFLLFWMPINILSLVMQLSNYDVPSWSIYIAITFGYINSGTNFLIYAWGNNLFRRAFLKIFICCVRSSTVSH</sequence>
<evidence type="ECO:0000256" key="5">
    <source>
        <dbReference type="ARBA" id="ARBA00023040"/>
    </source>
</evidence>
<feature type="domain" description="G-protein coupled receptors family 1 profile" evidence="10">
    <location>
        <begin position="43"/>
        <end position="296"/>
    </location>
</feature>
<comment type="caution">
    <text evidence="11">The sequence shown here is derived from an EMBL/GenBank/DDBJ whole genome shotgun (WGS) entry which is preliminary data.</text>
</comment>
<dbReference type="InterPro" id="IPR000276">
    <property type="entry name" value="GPCR_Rhodpsn"/>
</dbReference>
<keyword evidence="12" id="KW-1185">Reference proteome</keyword>
<keyword evidence="8" id="KW-0807">Transducer</keyword>
<dbReference type="GO" id="GO:0005886">
    <property type="term" value="C:plasma membrane"/>
    <property type="evidence" value="ECO:0007669"/>
    <property type="project" value="UniProtKB-SubCell"/>
</dbReference>
<feature type="transmembrane region" description="Helical" evidence="9">
    <location>
        <begin position="244"/>
        <end position="266"/>
    </location>
</feature>
<keyword evidence="7" id="KW-0675">Receptor</keyword>
<dbReference type="Pfam" id="PF00001">
    <property type="entry name" value="7tm_1"/>
    <property type="match status" value="1"/>
</dbReference>
<evidence type="ECO:0000256" key="1">
    <source>
        <dbReference type="ARBA" id="ARBA00004651"/>
    </source>
</evidence>
<dbReference type="EMBL" id="JAZGQO010000014">
    <property type="protein sequence ID" value="KAK6170563.1"/>
    <property type="molecule type" value="Genomic_DNA"/>
</dbReference>
<keyword evidence="5" id="KW-0297">G-protein coupled receptor</keyword>
<comment type="subcellular location">
    <subcellularLocation>
        <location evidence="1">Cell membrane</location>
        <topology evidence="1">Multi-pass membrane protein</topology>
    </subcellularLocation>
</comment>
<evidence type="ECO:0000256" key="4">
    <source>
        <dbReference type="ARBA" id="ARBA00022989"/>
    </source>
</evidence>
<evidence type="ECO:0000256" key="9">
    <source>
        <dbReference type="SAM" id="Phobius"/>
    </source>
</evidence>
<dbReference type="PRINTS" id="PR00237">
    <property type="entry name" value="GPCRRHODOPSN"/>
</dbReference>
<evidence type="ECO:0000259" key="10">
    <source>
        <dbReference type="PROSITE" id="PS50262"/>
    </source>
</evidence>
<keyword evidence="3 9" id="KW-0812">Transmembrane</keyword>
<keyword evidence="6 9" id="KW-0472">Membrane</keyword>
<evidence type="ECO:0000256" key="6">
    <source>
        <dbReference type="ARBA" id="ARBA00023136"/>
    </source>
</evidence>
<feature type="transmembrane region" description="Helical" evidence="9">
    <location>
        <begin position="64"/>
        <end position="84"/>
    </location>
</feature>
<dbReference type="InterPro" id="IPR017452">
    <property type="entry name" value="GPCR_Rhodpsn_7TM"/>
</dbReference>
<dbReference type="PROSITE" id="PS50262">
    <property type="entry name" value="G_PROTEIN_RECEP_F1_2"/>
    <property type="match status" value="1"/>
</dbReference>